<keyword evidence="1" id="KW-0472">Membrane</keyword>
<keyword evidence="1" id="KW-0812">Transmembrane</keyword>
<dbReference type="Proteomes" id="UP001166304">
    <property type="component" value="Unassembled WGS sequence"/>
</dbReference>
<keyword evidence="3" id="KW-1185">Reference proteome</keyword>
<gene>
    <name evidence="2" type="ORF">KTS37_01905</name>
</gene>
<keyword evidence="1" id="KW-1133">Transmembrane helix</keyword>
<name>A0AA41FXB7_9EURY</name>
<dbReference type="RefSeq" id="WP_162412179.1">
    <property type="nucleotide sequence ID" value="NZ_JAHQXE010000001.1"/>
</dbReference>
<dbReference type="AlphaFoldDB" id="A0AA41FXB7"/>
<reference evidence="2" key="1">
    <citation type="submission" date="2021-06" db="EMBL/GenBank/DDBJ databases">
        <title>New haloarchaea isolates fom saline soil.</title>
        <authorList>
            <person name="Duran-Viseras A."/>
            <person name="Sanchez-Porro C.S."/>
            <person name="Ventosa A."/>
        </authorList>
    </citation>
    <scope>NUCLEOTIDE SEQUENCE</scope>
    <source>
        <strain evidence="2">JCM 18369</strain>
    </source>
</reference>
<accession>A0AA41FXB7</accession>
<sequence>MSTQPRTAVARSTRHGVVSLLGGFVAGYLLFIAVGSPPGDALFSALSLAVLVTAWRTLTRSSLSPR</sequence>
<proteinExistence type="predicted"/>
<feature type="transmembrane region" description="Helical" evidence="1">
    <location>
        <begin position="16"/>
        <end position="35"/>
    </location>
</feature>
<evidence type="ECO:0000313" key="3">
    <source>
        <dbReference type="Proteomes" id="UP001166304"/>
    </source>
</evidence>
<organism evidence="2 3">
    <name type="scientific">Haloarcula salina</name>
    <dbReference type="NCBI Taxonomy" id="1429914"/>
    <lineage>
        <taxon>Archaea</taxon>
        <taxon>Methanobacteriati</taxon>
        <taxon>Methanobacteriota</taxon>
        <taxon>Stenosarchaea group</taxon>
        <taxon>Halobacteria</taxon>
        <taxon>Halobacteriales</taxon>
        <taxon>Haloarculaceae</taxon>
        <taxon>Haloarcula</taxon>
    </lineage>
</organism>
<dbReference type="EMBL" id="JAHQXE010000001">
    <property type="protein sequence ID" value="MBV0900530.1"/>
    <property type="molecule type" value="Genomic_DNA"/>
</dbReference>
<comment type="caution">
    <text evidence="2">The sequence shown here is derived from an EMBL/GenBank/DDBJ whole genome shotgun (WGS) entry which is preliminary data.</text>
</comment>
<evidence type="ECO:0000313" key="2">
    <source>
        <dbReference type="EMBL" id="MBV0900530.1"/>
    </source>
</evidence>
<protein>
    <submittedName>
        <fullName evidence="2">Uncharacterized protein</fullName>
    </submittedName>
</protein>
<evidence type="ECO:0000256" key="1">
    <source>
        <dbReference type="SAM" id="Phobius"/>
    </source>
</evidence>